<evidence type="ECO:0000313" key="2">
    <source>
        <dbReference type="Proteomes" id="UP000314294"/>
    </source>
</evidence>
<keyword evidence="2" id="KW-1185">Reference proteome</keyword>
<sequence>MYMHMHMHMHMRTRPLFTNARDGSISPDSKLLWKPFEQSHSAELKAFAVCKRANGPSLKGQFPQITNIPGAFTARLTPP</sequence>
<dbReference type="EMBL" id="SRLO01019371">
    <property type="protein sequence ID" value="TNN23207.1"/>
    <property type="molecule type" value="Genomic_DNA"/>
</dbReference>
<gene>
    <name evidence="1" type="ORF">EYF80_066675</name>
</gene>
<organism evidence="1 2">
    <name type="scientific">Liparis tanakae</name>
    <name type="common">Tanaka's snailfish</name>
    <dbReference type="NCBI Taxonomy" id="230148"/>
    <lineage>
        <taxon>Eukaryota</taxon>
        <taxon>Metazoa</taxon>
        <taxon>Chordata</taxon>
        <taxon>Craniata</taxon>
        <taxon>Vertebrata</taxon>
        <taxon>Euteleostomi</taxon>
        <taxon>Actinopterygii</taxon>
        <taxon>Neopterygii</taxon>
        <taxon>Teleostei</taxon>
        <taxon>Neoteleostei</taxon>
        <taxon>Acanthomorphata</taxon>
        <taxon>Eupercaria</taxon>
        <taxon>Perciformes</taxon>
        <taxon>Cottioidei</taxon>
        <taxon>Cottales</taxon>
        <taxon>Liparidae</taxon>
        <taxon>Liparis</taxon>
    </lineage>
</organism>
<proteinExistence type="predicted"/>
<comment type="caution">
    <text evidence="1">The sequence shown here is derived from an EMBL/GenBank/DDBJ whole genome shotgun (WGS) entry which is preliminary data.</text>
</comment>
<dbReference type="Proteomes" id="UP000314294">
    <property type="component" value="Unassembled WGS sequence"/>
</dbReference>
<accession>A0A4Z2E375</accession>
<reference evidence="1 2" key="1">
    <citation type="submission" date="2019-03" db="EMBL/GenBank/DDBJ databases">
        <title>First draft genome of Liparis tanakae, snailfish: a comprehensive survey of snailfish specific genes.</title>
        <authorList>
            <person name="Kim W."/>
            <person name="Song I."/>
            <person name="Jeong J.-H."/>
            <person name="Kim D."/>
            <person name="Kim S."/>
            <person name="Ryu S."/>
            <person name="Song J.Y."/>
            <person name="Lee S.K."/>
        </authorList>
    </citation>
    <scope>NUCLEOTIDE SEQUENCE [LARGE SCALE GENOMIC DNA]</scope>
    <source>
        <tissue evidence="1">Muscle</tissue>
    </source>
</reference>
<evidence type="ECO:0000313" key="1">
    <source>
        <dbReference type="EMBL" id="TNN23207.1"/>
    </source>
</evidence>
<dbReference type="AlphaFoldDB" id="A0A4Z2E375"/>
<protein>
    <submittedName>
        <fullName evidence="1">Uncharacterized protein</fullName>
    </submittedName>
</protein>
<name>A0A4Z2E375_9TELE</name>